<dbReference type="GO" id="GO:0005739">
    <property type="term" value="C:mitochondrion"/>
    <property type="evidence" value="ECO:0007669"/>
    <property type="project" value="TreeGrafter"/>
</dbReference>
<evidence type="ECO:0000259" key="4">
    <source>
        <dbReference type="PROSITE" id="PS50206"/>
    </source>
</evidence>
<feature type="chain" id="PRO_5032940378" description="Rhodanese domain-containing protein" evidence="3">
    <location>
        <begin position="22"/>
        <end position="290"/>
    </location>
</feature>
<dbReference type="CDD" id="cd01449">
    <property type="entry name" value="TST_Repeat_2"/>
    <property type="match status" value="1"/>
</dbReference>
<feature type="domain" description="Rhodanese" evidence="4">
    <location>
        <begin position="58"/>
        <end position="159"/>
    </location>
</feature>
<evidence type="ECO:0000313" key="6">
    <source>
        <dbReference type="Proteomes" id="UP000663879"/>
    </source>
</evidence>
<feature type="signal peptide" evidence="3">
    <location>
        <begin position="1"/>
        <end position="21"/>
    </location>
</feature>
<dbReference type="PANTHER" id="PTHR11364">
    <property type="entry name" value="THIOSULFATE SULFERTANSFERASE"/>
    <property type="match status" value="1"/>
</dbReference>
<evidence type="ECO:0000313" key="5">
    <source>
        <dbReference type="EMBL" id="CAF0951350.1"/>
    </source>
</evidence>
<dbReference type="GO" id="GO:0004792">
    <property type="term" value="F:thiosulfate-cyanide sulfurtransferase activity"/>
    <property type="evidence" value="ECO:0007669"/>
    <property type="project" value="TreeGrafter"/>
</dbReference>
<proteinExistence type="predicted"/>
<dbReference type="Gene3D" id="3.40.250.10">
    <property type="entry name" value="Rhodanese-like domain"/>
    <property type="match status" value="2"/>
</dbReference>
<dbReference type="CDD" id="cd01448">
    <property type="entry name" value="TST_Repeat_1"/>
    <property type="match status" value="1"/>
</dbReference>
<gene>
    <name evidence="5" type="ORF">OXX778_LOCUS13959</name>
</gene>
<dbReference type="SUPFAM" id="SSF52821">
    <property type="entry name" value="Rhodanese/Cell cycle control phosphatase"/>
    <property type="match status" value="2"/>
</dbReference>
<keyword evidence="6" id="KW-1185">Reference proteome</keyword>
<organism evidence="5 6">
    <name type="scientific">Brachionus calyciflorus</name>
    <dbReference type="NCBI Taxonomy" id="104777"/>
    <lineage>
        <taxon>Eukaryota</taxon>
        <taxon>Metazoa</taxon>
        <taxon>Spiralia</taxon>
        <taxon>Gnathifera</taxon>
        <taxon>Rotifera</taxon>
        <taxon>Eurotatoria</taxon>
        <taxon>Monogononta</taxon>
        <taxon>Pseudotrocha</taxon>
        <taxon>Ploima</taxon>
        <taxon>Brachionidae</taxon>
        <taxon>Brachionus</taxon>
    </lineage>
</organism>
<comment type="caution">
    <text evidence="5">The sequence shown here is derived from an EMBL/GenBank/DDBJ whole genome shotgun (WGS) entry which is preliminary data.</text>
</comment>
<dbReference type="Pfam" id="PF00581">
    <property type="entry name" value="Rhodanese"/>
    <property type="match status" value="2"/>
</dbReference>
<name>A0A814DB73_9BILA</name>
<dbReference type="PANTHER" id="PTHR11364:SF27">
    <property type="entry name" value="SULFURTRANSFERASE"/>
    <property type="match status" value="1"/>
</dbReference>
<keyword evidence="3" id="KW-0732">Signal</keyword>
<evidence type="ECO:0000256" key="2">
    <source>
        <dbReference type="ARBA" id="ARBA00022737"/>
    </source>
</evidence>
<dbReference type="OrthoDB" id="270167at2759"/>
<reference evidence="5" key="1">
    <citation type="submission" date="2021-02" db="EMBL/GenBank/DDBJ databases">
        <authorList>
            <person name="Nowell W R."/>
        </authorList>
    </citation>
    <scope>NUCLEOTIDE SEQUENCE</scope>
    <source>
        <strain evidence="5">Ploen Becks lab</strain>
    </source>
</reference>
<dbReference type="Proteomes" id="UP000663879">
    <property type="component" value="Unassembled WGS sequence"/>
</dbReference>
<keyword evidence="1" id="KW-0808">Transferase</keyword>
<dbReference type="EMBL" id="CAJNOC010002785">
    <property type="protein sequence ID" value="CAF0951350.1"/>
    <property type="molecule type" value="Genomic_DNA"/>
</dbReference>
<protein>
    <recommendedName>
        <fullName evidence="4">Rhodanese domain-containing protein</fullName>
    </recommendedName>
</protein>
<evidence type="ECO:0000256" key="3">
    <source>
        <dbReference type="SAM" id="SignalP"/>
    </source>
</evidence>
<evidence type="ECO:0000256" key="1">
    <source>
        <dbReference type="ARBA" id="ARBA00022679"/>
    </source>
</evidence>
<dbReference type="SMART" id="SM00450">
    <property type="entry name" value="RHOD"/>
    <property type="match status" value="2"/>
</dbReference>
<dbReference type="PROSITE" id="PS50206">
    <property type="entry name" value="RHODANESE_3"/>
    <property type="match status" value="2"/>
</dbReference>
<keyword evidence="2" id="KW-0677">Repeat</keyword>
<dbReference type="InterPro" id="IPR045078">
    <property type="entry name" value="TST/MPST-like"/>
</dbReference>
<dbReference type="InterPro" id="IPR036873">
    <property type="entry name" value="Rhodanese-like_dom_sf"/>
</dbReference>
<dbReference type="AlphaFoldDB" id="A0A814DB73"/>
<accession>A0A814DB73</accession>
<feature type="domain" description="Rhodanese" evidence="4">
    <location>
        <begin position="189"/>
        <end position="289"/>
    </location>
</feature>
<sequence length="290" mass="33206">MLSKILTLIFALNLLIFETICVEKFDDDLLISSNNLNDLLKRDDFDKNYRIIETNFGPDGEKDFKDGHIPRAIYVDATFNSTSTQYIKYTIPNAKALGDYLGSLGISDHHRLIIYDRSDYGFSASSRLWYLLELFGNETVTILNGGLNDWKANQFSLTTESSTYREQLYEAIFQPKLLRLYEEVVEVIKTGEEVLVDARDRPVYDQDHIPTALNVPYSEIFDQKTGLLKSKEILLEMVLSQGIDLKRTLVTYCQTGVRASSLKFVLNLLGARLVAVYNGSWFEYSQRSKL</sequence>
<dbReference type="InterPro" id="IPR001763">
    <property type="entry name" value="Rhodanese-like_dom"/>
</dbReference>